<accession>A0ABU1V0M0</accession>
<protein>
    <recommendedName>
        <fullName evidence="3">Dehydrogenase</fullName>
    </recommendedName>
</protein>
<evidence type="ECO:0000313" key="1">
    <source>
        <dbReference type="EMBL" id="MDR7090908.1"/>
    </source>
</evidence>
<dbReference type="EMBL" id="JAVDVX010000005">
    <property type="protein sequence ID" value="MDR7090908.1"/>
    <property type="molecule type" value="Genomic_DNA"/>
</dbReference>
<comment type="caution">
    <text evidence="1">The sequence shown here is derived from an EMBL/GenBank/DDBJ whole genome shotgun (WGS) entry which is preliminary data.</text>
</comment>
<name>A0ABU1V0M0_9GAMM</name>
<gene>
    <name evidence="1" type="ORF">J2X05_002934</name>
</gene>
<evidence type="ECO:0000313" key="2">
    <source>
        <dbReference type="Proteomes" id="UP001253595"/>
    </source>
</evidence>
<keyword evidence="2" id="KW-1185">Reference proteome</keyword>
<sequence>MSISSSEPSIYDQEYYTYHLELLAAFSAQIQQLPPFNAEFPNEEDQEFLVALAQLQQQPQGVSFLEQGQILMCRIVGTYPHLMPLLYRDLLWFFGGDCLHYMPDDEIAVFQQLDEQREDAKQQQIPFSYKEARAKSMGMH</sequence>
<dbReference type="NCBIfam" id="NF041512">
    <property type="entry name" value="PA2817_fam"/>
    <property type="match status" value="1"/>
</dbReference>
<organism evidence="1 2">
    <name type="scientific">Cellvibrio fibrivorans</name>
    <dbReference type="NCBI Taxonomy" id="126350"/>
    <lineage>
        <taxon>Bacteria</taxon>
        <taxon>Pseudomonadati</taxon>
        <taxon>Pseudomonadota</taxon>
        <taxon>Gammaproteobacteria</taxon>
        <taxon>Cellvibrionales</taxon>
        <taxon>Cellvibrionaceae</taxon>
        <taxon>Cellvibrio</taxon>
    </lineage>
</organism>
<dbReference type="InterPro" id="IPR048156">
    <property type="entry name" value="PA2817-like"/>
</dbReference>
<proteinExistence type="predicted"/>
<evidence type="ECO:0008006" key="3">
    <source>
        <dbReference type="Google" id="ProtNLM"/>
    </source>
</evidence>
<reference evidence="1 2" key="1">
    <citation type="submission" date="2023-07" db="EMBL/GenBank/DDBJ databases">
        <title>Sorghum-associated microbial communities from plants grown in Nebraska, USA.</title>
        <authorList>
            <person name="Schachtman D."/>
        </authorList>
    </citation>
    <scope>NUCLEOTIDE SEQUENCE [LARGE SCALE GENOMIC DNA]</scope>
    <source>
        <strain evidence="1 2">BE190</strain>
    </source>
</reference>
<dbReference type="Proteomes" id="UP001253595">
    <property type="component" value="Unassembled WGS sequence"/>
</dbReference>